<dbReference type="EMBL" id="BSFP01000047">
    <property type="protein sequence ID" value="GLL04610.1"/>
    <property type="molecule type" value="Genomic_DNA"/>
</dbReference>
<evidence type="ECO:0000313" key="2">
    <source>
        <dbReference type="EMBL" id="GLL04610.1"/>
    </source>
</evidence>
<feature type="transmembrane region" description="Helical" evidence="1">
    <location>
        <begin position="60"/>
        <end position="81"/>
    </location>
</feature>
<dbReference type="AlphaFoldDB" id="A0A9W6KQK3"/>
<reference evidence="2" key="2">
    <citation type="submission" date="2023-01" db="EMBL/GenBank/DDBJ databases">
        <authorList>
            <person name="Sun Q."/>
            <person name="Evtushenko L."/>
        </authorList>
    </citation>
    <scope>NUCLEOTIDE SEQUENCE</scope>
    <source>
        <strain evidence="2">VKM Ac-1321</strain>
    </source>
</reference>
<reference evidence="2" key="1">
    <citation type="journal article" date="2014" name="Int. J. Syst. Evol. Microbiol.">
        <title>Complete genome sequence of Corynebacterium casei LMG S-19264T (=DSM 44701T), isolated from a smear-ripened cheese.</title>
        <authorList>
            <consortium name="US DOE Joint Genome Institute (JGI-PGF)"/>
            <person name="Walter F."/>
            <person name="Albersmeier A."/>
            <person name="Kalinowski J."/>
            <person name="Ruckert C."/>
        </authorList>
    </citation>
    <scope>NUCLEOTIDE SEQUENCE</scope>
    <source>
        <strain evidence="2">VKM Ac-1321</strain>
    </source>
</reference>
<protein>
    <submittedName>
        <fullName evidence="2">Uncharacterized protein</fullName>
    </submittedName>
</protein>
<dbReference type="Proteomes" id="UP001143480">
    <property type="component" value="Unassembled WGS sequence"/>
</dbReference>
<gene>
    <name evidence="2" type="ORF">GCM10017581_063570</name>
</gene>
<name>A0A9W6KQK3_9ACTN</name>
<proteinExistence type="predicted"/>
<keyword evidence="1" id="KW-0472">Membrane</keyword>
<accession>A0A9W6KQK3</accession>
<comment type="caution">
    <text evidence="2">The sequence shown here is derived from an EMBL/GenBank/DDBJ whole genome shotgun (WGS) entry which is preliminary data.</text>
</comment>
<keyword evidence="1" id="KW-0812">Transmembrane</keyword>
<keyword evidence="1" id="KW-1133">Transmembrane helix</keyword>
<evidence type="ECO:0000256" key="1">
    <source>
        <dbReference type="SAM" id="Phobius"/>
    </source>
</evidence>
<organism evidence="2 3">
    <name type="scientific">Dactylosporangium matsuzakiense</name>
    <dbReference type="NCBI Taxonomy" id="53360"/>
    <lineage>
        <taxon>Bacteria</taxon>
        <taxon>Bacillati</taxon>
        <taxon>Actinomycetota</taxon>
        <taxon>Actinomycetes</taxon>
        <taxon>Micromonosporales</taxon>
        <taxon>Micromonosporaceae</taxon>
        <taxon>Dactylosporangium</taxon>
    </lineage>
</organism>
<keyword evidence="3" id="KW-1185">Reference proteome</keyword>
<evidence type="ECO:0000313" key="3">
    <source>
        <dbReference type="Proteomes" id="UP001143480"/>
    </source>
</evidence>
<feature type="transmembrane region" description="Helical" evidence="1">
    <location>
        <begin position="87"/>
        <end position="113"/>
    </location>
</feature>
<feature type="transmembrane region" description="Helical" evidence="1">
    <location>
        <begin position="26"/>
        <end position="48"/>
    </location>
</feature>
<sequence>MRNRGASVPVYCGMGIDEDWRPRGTVFGGLMLSLGVYLLALAGFLAAARIAPPHHPQDRAGIFAFVGIAGSIGVAVVRGLAGRRDSAFGAAVGTLVWPLVGAVGIALLMVLLVSHMRMV</sequence>